<reference evidence="6 7" key="1">
    <citation type="submission" date="2016-10" db="EMBL/GenBank/DDBJ databases">
        <authorList>
            <person name="de Groot N.N."/>
        </authorList>
    </citation>
    <scope>NUCLEOTIDE SEQUENCE [LARGE SCALE GENOMIC DNA]</scope>
    <source>
        <strain evidence="6 7">CGMCC 1.11030</strain>
    </source>
</reference>
<dbReference type="EMBL" id="FOQH01000006">
    <property type="protein sequence ID" value="SFI35942.1"/>
    <property type="molecule type" value="Genomic_DNA"/>
</dbReference>
<dbReference type="GO" id="GO:0003677">
    <property type="term" value="F:DNA binding"/>
    <property type="evidence" value="ECO:0007669"/>
    <property type="project" value="UniProtKB-KW"/>
</dbReference>
<organism evidence="6 7">
    <name type="scientific">Albimonas pacifica</name>
    <dbReference type="NCBI Taxonomy" id="1114924"/>
    <lineage>
        <taxon>Bacteria</taxon>
        <taxon>Pseudomonadati</taxon>
        <taxon>Pseudomonadota</taxon>
        <taxon>Alphaproteobacteria</taxon>
        <taxon>Rhodobacterales</taxon>
        <taxon>Paracoccaceae</taxon>
        <taxon>Albimonas</taxon>
    </lineage>
</organism>
<dbReference type="Pfam" id="PF13411">
    <property type="entry name" value="MerR_1"/>
    <property type="match status" value="1"/>
</dbReference>
<dbReference type="InterPro" id="IPR000551">
    <property type="entry name" value="MerR-type_HTH_dom"/>
</dbReference>
<evidence type="ECO:0000259" key="5">
    <source>
        <dbReference type="PROSITE" id="PS50937"/>
    </source>
</evidence>
<proteinExistence type="predicted"/>
<dbReference type="CDD" id="cd00592">
    <property type="entry name" value="HTH_MerR-like"/>
    <property type="match status" value="1"/>
</dbReference>
<dbReference type="PROSITE" id="PS50937">
    <property type="entry name" value="HTH_MERR_2"/>
    <property type="match status" value="1"/>
</dbReference>
<evidence type="ECO:0000313" key="6">
    <source>
        <dbReference type="EMBL" id="SFI35942.1"/>
    </source>
</evidence>
<keyword evidence="2" id="KW-0805">Transcription regulation</keyword>
<dbReference type="GO" id="GO:0003700">
    <property type="term" value="F:DNA-binding transcription factor activity"/>
    <property type="evidence" value="ECO:0007669"/>
    <property type="project" value="InterPro"/>
</dbReference>
<sequence>MTAPAPAAAPATLTIAEAAERFGLTPRTLRFWEYSELIEALPRQKGGSRFYGPDQVARIARIVRLRRMRFSLSDILDLLKLEAAGDDGAPAAARLRMLKARAAAIEAEIEDLTRARHLVGEERFALHQAGAADDAPADPRPVLIEGEAHAWPA</sequence>
<keyword evidence="1" id="KW-0678">Repressor</keyword>
<keyword evidence="4" id="KW-0804">Transcription</keyword>
<keyword evidence="7" id="KW-1185">Reference proteome</keyword>
<evidence type="ECO:0000256" key="2">
    <source>
        <dbReference type="ARBA" id="ARBA00023015"/>
    </source>
</evidence>
<dbReference type="AlphaFoldDB" id="A0A1I3HJT4"/>
<dbReference type="Proteomes" id="UP000199377">
    <property type="component" value="Unassembled WGS sequence"/>
</dbReference>
<dbReference type="InterPro" id="IPR047057">
    <property type="entry name" value="MerR_fam"/>
</dbReference>
<evidence type="ECO:0000256" key="4">
    <source>
        <dbReference type="ARBA" id="ARBA00023163"/>
    </source>
</evidence>
<dbReference type="PANTHER" id="PTHR30204">
    <property type="entry name" value="REDOX-CYCLING DRUG-SENSING TRANSCRIPTIONAL ACTIVATOR SOXR"/>
    <property type="match status" value="1"/>
</dbReference>
<evidence type="ECO:0000256" key="3">
    <source>
        <dbReference type="ARBA" id="ARBA00023125"/>
    </source>
</evidence>
<gene>
    <name evidence="6" type="ORF">SAMN05216258_10634</name>
</gene>
<keyword evidence="3 6" id="KW-0238">DNA-binding</keyword>
<dbReference type="PANTHER" id="PTHR30204:SF69">
    <property type="entry name" value="MERR-FAMILY TRANSCRIPTIONAL REGULATOR"/>
    <property type="match status" value="1"/>
</dbReference>
<dbReference type="SUPFAM" id="SSF46955">
    <property type="entry name" value="Putative DNA-binding domain"/>
    <property type="match status" value="1"/>
</dbReference>
<name>A0A1I3HJT4_9RHOB</name>
<feature type="domain" description="HTH merR-type" evidence="5">
    <location>
        <begin position="12"/>
        <end position="81"/>
    </location>
</feature>
<accession>A0A1I3HJT4</accession>
<dbReference type="Gene3D" id="1.10.1660.10">
    <property type="match status" value="1"/>
</dbReference>
<dbReference type="OrthoDB" id="9803659at2"/>
<evidence type="ECO:0000313" key="7">
    <source>
        <dbReference type="Proteomes" id="UP000199377"/>
    </source>
</evidence>
<evidence type="ECO:0000256" key="1">
    <source>
        <dbReference type="ARBA" id="ARBA00022491"/>
    </source>
</evidence>
<dbReference type="InterPro" id="IPR009061">
    <property type="entry name" value="DNA-bd_dom_put_sf"/>
</dbReference>
<dbReference type="RefSeq" id="WP_092860405.1">
    <property type="nucleotide sequence ID" value="NZ_FOQH01000006.1"/>
</dbReference>
<protein>
    <submittedName>
        <fullName evidence="6">DNA-binding transcriptional regulator, MerR family</fullName>
    </submittedName>
</protein>
<dbReference type="STRING" id="1114924.SAMN05216258_10634"/>
<dbReference type="SMART" id="SM00422">
    <property type="entry name" value="HTH_MERR"/>
    <property type="match status" value="1"/>
</dbReference>